<feature type="active site" description="Proton acceptor" evidence="7">
    <location>
        <position position="79"/>
    </location>
</feature>
<dbReference type="Pfam" id="PF01725">
    <property type="entry name" value="Ham1p_like"/>
    <property type="match status" value="1"/>
</dbReference>
<reference evidence="9" key="1">
    <citation type="submission" date="2022-06" db="EMBL/GenBank/DDBJ databases">
        <title>Helicobacter colisuis sp. nov.</title>
        <authorList>
            <person name="Papic B."/>
            <person name="Gruntar I."/>
        </authorList>
    </citation>
    <scope>NUCLEOTIDE SEQUENCE</scope>
    <source>
        <strain evidence="9">11154-15</strain>
    </source>
</reference>
<evidence type="ECO:0000256" key="8">
    <source>
        <dbReference type="RuleBase" id="RU003781"/>
    </source>
</evidence>
<dbReference type="EMBL" id="JAMOKX010000001">
    <property type="protein sequence ID" value="MCL9818804.1"/>
    <property type="molecule type" value="Genomic_DNA"/>
</dbReference>
<comment type="catalytic activity">
    <reaction evidence="7">
        <text>ITP + H2O = IMP + diphosphate + H(+)</text>
        <dbReference type="Rhea" id="RHEA:29399"/>
        <dbReference type="ChEBI" id="CHEBI:15377"/>
        <dbReference type="ChEBI" id="CHEBI:15378"/>
        <dbReference type="ChEBI" id="CHEBI:33019"/>
        <dbReference type="ChEBI" id="CHEBI:58053"/>
        <dbReference type="ChEBI" id="CHEBI:61402"/>
        <dbReference type="EC" id="3.6.1.66"/>
    </reaction>
</comment>
<keyword evidence="2 7" id="KW-0479">Metal-binding</keyword>
<comment type="catalytic activity">
    <reaction evidence="7">
        <text>XTP + H2O = XMP + diphosphate + H(+)</text>
        <dbReference type="Rhea" id="RHEA:28610"/>
        <dbReference type="ChEBI" id="CHEBI:15377"/>
        <dbReference type="ChEBI" id="CHEBI:15378"/>
        <dbReference type="ChEBI" id="CHEBI:33019"/>
        <dbReference type="ChEBI" id="CHEBI:57464"/>
        <dbReference type="ChEBI" id="CHEBI:61314"/>
        <dbReference type="EC" id="3.6.1.66"/>
    </reaction>
</comment>
<gene>
    <name evidence="9" type="primary">rdgB</name>
    <name evidence="9" type="ORF">NCR95_01215</name>
</gene>
<dbReference type="HAMAP" id="MF_01405">
    <property type="entry name" value="Non_canon_purine_NTPase"/>
    <property type="match status" value="1"/>
</dbReference>
<dbReference type="InterPro" id="IPR002637">
    <property type="entry name" value="RdgB/HAM1"/>
</dbReference>
<protein>
    <recommendedName>
        <fullName evidence="7">dITP/XTP pyrophosphatase</fullName>
        <ecNumber evidence="7">3.6.1.66</ecNumber>
    </recommendedName>
    <alternativeName>
        <fullName evidence="7">Non-canonical purine NTP pyrophosphatase</fullName>
    </alternativeName>
    <alternativeName>
        <fullName evidence="7">Non-standard purine NTP pyrophosphatase</fullName>
    </alternativeName>
    <alternativeName>
        <fullName evidence="7">Nucleoside-triphosphate diphosphatase</fullName>
    </alternativeName>
    <alternativeName>
        <fullName evidence="7">Nucleoside-triphosphate pyrophosphatase</fullName>
        <shortName evidence="7">NTPase</shortName>
    </alternativeName>
</protein>
<dbReference type="RefSeq" id="WP_250603336.1">
    <property type="nucleotide sequence ID" value="NZ_JAMOKX010000001.1"/>
</dbReference>
<dbReference type="InterPro" id="IPR029001">
    <property type="entry name" value="ITPase-like_fam"/>
</dbReference>
<dbReference type="Proteomes" id="UP001057522">
    <property type="component" value="Unassembled WGS sequence"/>
</dbReference>
<sequence>MRLILATSNQDKIKEIQAIYQNLKDNLEILAWDVLISPFEIEENGQTFQENALIKSKSVFNALKEKNLLTQNDIILSDDSGICVDALGGKPGIYSARYSGGDSQANLEKLLTEVAKLPNQTSSAYYCASIGISHFYGDFSTHGFMYGDVIAHKRGKNGFGYDPMFIPKGFNQTLAELSDKEKNSISHRTIALKRAEFILKSLLFS</sequence>
<comment type="cofactor">
    <cofactor evidence="7">
        <name>Mg(2+)</name>
        <dbReference type="ChEBI" id="CHEBI:18420"/>
    </cofactor>
    <text evidence="7">Binds 1 Mg(2+) ion per subunit.</text>
</comment>
<evidence type="ECO:0000256" key="2">
    <source>
        <dbReference type="ARBA" id="ARBA00022723"/>
    </source>
</evidence>
<comment type="catalytic activity">
    <reaction evidence="7">
        <text>dITP + H2O = dIMP + diphosphate + H(+)</text>
        <dbReference type="Rhea" id="RHEA:28342"/>
        <dbReference type="ChEBI" id="CHEBI:15377"/>
        <dbReference type="ChEBI" id="CHEBI:15378"/>
        <dbReference type="ChEBI" id="CHEBI:33019"/>
        <dbReference type="ChEBI" id="CHEBI:61194"/>
        <dbReference type="ChEBI" id="CHEBI:61382"/>
        <dbReference type="EC" id="3.6.1.66"/>
    </reaction>
</comment>
<dbReference type="PANTHER" id="PTHR11067:SF9">
    <property type="entry name" value="INOSINE TRIPHOSPHATE PYROPHOSPHATASE"/>
    <property type="match status" value="1"/>
</dbReference>
<dbReference type="Gene3D" id="3.90.950.10">
    <property type="match status" value="1"/>
</dbReference>
<comment type="subunit">
    <text evidence="7">Homodimer.</text>
</comment>
<feature type="binding site" evidence="7">
    <location>
        <begin position="7"/>
        <end position="12"/>
    </location>
    <ligand>
        <name>substrate</name>
    </ligand>
</feature>
<comment type="similarity">
    <text evidence="1 7 8">Belongs to the HAM1 NTPase family.</text>
</comment>
<dbReference type="NCBIfam" id="TIGR00042">
    <property type="entry name" value="RdgB/HAM1 family non-canonical purine NTP pyrophosphatase"/>
    <property type="match status" value="1"/>
</dbReference>
<keyword evidence="6 7" id="KW-0546">Nucleotide metabolism</keyword>
<dbReference type="PANTHER" id="PTHR11067">
    <property type="entry name" value="INOSINE TRIPHOSPHATE PYROPHOSPHATASE/HAM1 PROTEIN"/>
    <property type="match status" value="1"/>
</dbReference>
<evidence type="ECO:0000256" key="7">
    <source>
        <dbReference type="HAMAP-Rule" id="MF_01405"/>
    </source>
</evidence>
<keyword evidence="4 7" id="KW-0378">Hydrolase</keyword>
<feature type="binding site" evidence="7">
    <location>
        <begin position="159"/>
        <end position="162"/>
    </location>
    <ligand>
        <name>substrate</name>
    </ligand>
</feature>
<proteinExistence type="inferred from homology"/>
<evidence type="ECO:0000256" key="3">
    <source>
        <dbReference type="ARBA" id="ARBA00022741"/>
    </source>
</evidence>
<feature type="binding site" evidence="7">
    <location>
        <position position="42"/>
    </location>
    <ligand>
        <name>Mg(2+)</name>
        <dbReference type="ChEBI" id="CHEBI:18420"/>
    </ligand>
</feature>
<evidence type="ECO:0000256" key="6">
    <source>
        <dbReference type="ARBA" id="ARBA00023080"/>
    </source>
</evidence>
<evidence type="ECO:0000256" key="4">
    <source>
        <dbReference type="ARBA" id="ARBA00022801"/>
    </source>
</evidence>
<evidence type="ECO:0000256" key="5">
    <source>
        <dbReference type="ARBA" id="ARBA00022842"/>
    </source>
</evidence>
<evidence type="ECO:0000313" key="9">
    <source>
        <dbReference type="EMBL" id="MCL9818804.1"/>
    </source>
</evidence>
<dbReference type="SUPFAM" id="SSF52972">
    <property type="entry name" value="ITPase-like"/>
    <property type="match status" value="1"/>
</dbReference>
<dbReference type="CDD" id="cd00515">
    <property type="entry name" value="HAM1"/>
    <property type="match status" value="1"/>
</dbReference>
<keyword evidence="5 7" id="KW-0460">Magnesium</keyword>
<organism evidence="9 10">
    <name type="scientific">Helicobacter colisuis</name>
    <dbReference type="NCBI Taxonomy" id="2949739"/>
    <lineage>
        <taxon>Bacteria</taxon>
        <taxon>Pseudomonadati</taxon>
        <taxon>Campylobacterota</taxon>
        <taxon>Epsilonproteobacteria</taxon>
        <taxon>Campylobacterales</taxon>
        <taxon>Helicobacteraceae</taxon>
        <taxon>Helicobacter</taxon>
    </lineage>
</organism>
<name>A0ABT0TSN9_9HELI</name>
<keyword evidence="3 7" id="KW-0547">Nucleotide-binding</keyword>
<accession>A0ABT0TSN9</accession>
<keyword evidence="10" id="KW-1185">Reference proteome</keyword>
<feature type="binding site" evidence="7">
    <location>
        <position position="79"/>
    </location>
    <ligand>
        <name>Mg(2+)</name>
        <dbReference type="ChEBI" id="CHEBI:18420"/>
    </ligand>
</feature>
<comment type="caution">
    <text evidence="9">The sequence shown here is derived from an EMBL/GenBank/DDBJ whole genome shotgun (WGS) entry which is preliminary data.</text>
</comment>
<evidence type="ECO:0000256" key="1">
    <source>
        <dbReference type="ARBA" id="ARBA00008023"/>
    </source>
</evidence>
<comment type="function">
    <text evidence="7">Pyrophosphatase that catalyzes the hydrolysis of nucleoside triphosphates to their monophosphate derivatives, with a high preference for the non-canonical purine nucleotides XTP (xanthosine triphosphate), dITP (deoxyinosine triphosphate) and ITP. Seems to function as a house-cleaning enzyme that removes non-canonical purine nucleotides from the nucleotide pool, thus preventing their incorporation into DNA/RNA and avoiding chromosomal lesions.</text>
</comment>
<dbReference type="EC" id="3.6.1.66" evidence="7"/>
<dbReference type="InterPro" id="IPR020922">
    <property type="entry name" value="dITP/XTP_pyrophosphatase"/>
</dbReference>
<feature type="binding site" evidence="7">
    <location>
        <position position="80"/>
    </location>
    <ligand>
        <name>substrate</name>
    </ligand>
</feature>
<feature type="binding site" evidence="7">
    <location>
        <begin position="187"/>
        <end position="188"/>
    </location>
    <ligand>
        <name>substrate</name>
    </ligand>
</feature>
<evidence type="ECO:0000313" key="10">
    <source>
        <dbReference type="Proteomes" id="UP001057522"/>
    </source>
</evidence>
<feature type="binding site" evidence="7">
    <location>
        <position position="182"/>
    </location>
    <ligand>
        <name>substrate</name>
    </ligand>
</feature>